<evidence type="ECO:0000259" key="2">
    <source>
        <dbReference type="Pfam" id="PF13439"/>
    </source>
</evidence>
<dbReference type="EMBL" id="AP026866">
    <property type="protein sequence ID" value="BDS06745.1"/>
    <property type="molecule type" value="Genomic_DNA"/>
</dbReference>
<dbReference type="InterPro" id="IPR001296">
    <property type="entry name" value="Glyco_trans_1"/>
</dbReference>
<dbReference type="InterPro" id="IPR050194">
    <property type="entry name" value="Glycosyltransferase_grp1"/>
</dbReference>
<dbReference type="KEGG" id="osu:NT6N_17850"/>
<dbReference type="CDD" id="cd03801">
    <property type="entry name" value="GT4_PimA-like"/>
    <property type="match status" value="1"/>
</dbReference>
<protein>
    <submittedName>
        <fullName evidence="3">Glycosyl transferase</fullName>
    </submittedName>
</protein>
<feature type="domain" description="Glycosyl transferase family 1" evidence="1">
    <location>
        <begin position="211"/>
        <end position="374"/>
    </location>
</feature>
<reference evidence="3" key="1">
    <citation type="submission" date="2024-07" db="EMBL/GenBank/DDBJ databases">
        <title>Complete genome sequence of Verrucomicrobiaceae bacterium NT6N.</title>
        <authorList>
            <person name="Huang C."/>
            <person name="Takami H."/>
            <person name="Hamasaki K."/>
        </authorList>
    </citation>
    <scope>NUCLEOTIDE SEQUENCE</scope>
    <source>
        <strain evidence="3">NT6N</strain>
    </source>
</reference>
<proteinExistence type="predicted"/>
<gene>
    <name evidence="3" type="ORF">NT6N_17850</name>
</gene>
<name>A0AAT9FL54_9BACT</name>
<dbReference type="Pfam" id="PF00534">
    <property type="entry name" value="Glycos_transf_1"/>
    <property type="match status" value="1"/>
</dbReference>
<accession>A0AAT9FL54</accession>
<feature type="domain" description="Glycosyltransferase subfamily 4-like N-terminal" evidence="2">
    <location>
        <begin position="65"/>
        <end position="200"/>
    </location>
</feature>
<evidence type="ECO:0000259" key="1">
    <source>
        <dbReference type="Pfam" id="PF00534"/>
    </source>
</evidence>
<organism evidence="3">
    <name type="scientific">Oceaniferula spumae</name>
    <dbReference type="NCBI Taxonomy" id="2979115"/>
    <lineage>
        <taxon>Bacteria</taxon>
        <taxon>Pseudomonadati</taxon>
        <taxon>Verrucomicrobiota</taxon>
        <taxon>Verrucomicrobiia</taxon>
        <taxon>Verrucomicrobiales</taxon>
        <taxon>Verrucomicrobiaceae</taxon>
        <taxon>Oceaniferula</taxon>
    </lineage>
</organism>
<sequence length="398" mass="44590">MCDRLKILQVFNKYSSYGGEELVVENIDKMLSPYHQMDECLFSSDEWLKQGAPSKLRQVSLMFNNPRSRAALKAKVAQCQPDALLLHNIYPVGSPGIYAEALALDVPVVQYIHNFRPFSVGGTLWLGDRVAEESLQGKYWAEIKAGAWQGSRLKSALFAQVLRHLHRNGWLQAVKCWIAISEFMRAKFVEAGIPAEDIVTLLHPWHMIETEPDNEDSGYYLFLGRLVEEKGVKVLLEAWEIVEKEMGSQCPVLMIGGEGEMENEVNHAADNSPKIKCMGFVKGQAKADLIASSRAMIAPSVWWEPLGLVTYEAYDHGKPMLAASSGGLSETVTDGHTGYTHTPGYAMELAESVIRMEALKPEQRRAMGREGREWLKINADPDQWRDQIAGLIRSVKAR</sequence>
<evidence type="ECO:0000313" key="3">
    <source>
        <dbReference type="EMBL" id="BDS06745.1"/>
    </source>
</evidence>
<dbReference type="Pfam" id="PF13439">
    <property type="entry name" value="Glyco_transf_4"/>
    <property type="match status" value="1"/>
</dbReference>
<dbReference type="Gene3D" id="3.40.50.2000">
    <property type="entry name" value="Glycogen Phosphorylase B"/>
    <property type="match status" value="2"/>
</dbReference>
<dbReference type="SUPFAM" id="SSF53756">
    <property type="entry name" value="UDP-Glycosyltransferase/glycogen phosphorylase"/>
    <property type="match status" value="1"/>
</dbReference>
<dbReference type="GO" id="GO:0016757">
    <property type="term" value="F:glycosyltransferase activity"/>
    <property type="evidence" value="ECO:0007669"/>
    <property type="project" value="InterPro"/>
</dbReference>
<dbReference type="AlphaFoldDB" id="A0AAT9FL54"/>
<keyword evidence="3" id="KW-0808">Transferase</keyword>
<dbReference type="PANTHER" id="PTHR45947:SF13">
    <property type="entry name" value="TRANSFERASE"/>
    <property type="match status" value="1"/>
</dbReference>
<dbReference type="PANTHER" id="PTHR45947">
    <property type="entry name" value="SULFOQUINOVOSYL TRANSFERASE SQD2"/>
    <property type="match status" value="1"/>
</dbReference>
<dbReference type="InterPro" id="IPR028098">
    <property type="entry name" value="Glyco_trans_4-like_N"/>
</dbReference>